<dbReference type="PRINTS" id="PR00793">
    <property type="entry name" value="PROAMNOPTASE"/>
</dbReference>
<dbReference type="AlphaFoldDB" id="A0AAW1PKU0"/>
<dbReference type="EMBL" id="JALJOR010000010">
    <property type="protein sequence ID" value="KAK9810400.1"/>
    <property type="molecule type" value="Genomic_DNA"/>
</dbReference>
<dbReference type="InterPro" id="IPR002410">
    <property type="entry name" value="Peptidase_S33"/>
</dbReference>
<accession>A0AAW1PKU0</accession>
<evidence type="ECO:0000313" key="4">
    <source>
        <dbReference type="EMBL" id="KAK9810400.1"/>
    </source>
</evidence>
<keyword evidence="2" id="KW-0378">Hydrolase</keyword>
<dbReference type="Pfam" id="PF00561">
    <property type="entry name" value="Abhydrolase_1"/>
    <property type="match status" value="1"/>
</dbReference>
<protein>
    <recommendedName>
        <fullName evidence="3">AB hydrolase-1 domain-containing protein</fullName>
    </recommendedName>
</protein>
<keyword evidence="5" id="KW-1185">Reference proteome</keyword>
<organism evidence="4 5">
    <name type="scientific">[Myrmecia] bisecta</name>
    <dbReference type="NCBI Taxonomy" id="41462"/>
    <lineage>
        <taxon>Eukaryota</taxon>
        <taxon>Viridiplantae</taxon>
        <taxon>Chlorophyta</taxon>
        <taxon>core chlorophytes</taxon>
        <taxon>Trebouxiophyceae</taxon>
        <taxon>Trebouxiales</taxon>
        <taxon>Trebouxiaceae</taxon>
        <taxon>Myrmecia</taxon>
    </lineage>
</organism>
<dbReference type="Gene3D" id="3.40.50.1820">
    <property type="entry name" value="alpha/beta hydrolase"/>
    <property type="match status" value="1"/>
</dbReference>
<name>A0AAW1PKU0_9CHLO</name>
<evidence type="ECO:0000256" key="1">
    <source>
        <dbReference type="ARBA" id="ARBA00010088"/>
    </source>
</evidence>
<comment type="caution">
    <text evidence="4">The sequence shown here is derived from an EMBL/GenBank/DDBJ whole genome shotgun (WGS) entry which is preliminary data.</text>
</comment>
<feature type="domain" description="AB hydrolase-1" evidence="3">
    <location>
        <begin position="102"/>
        <end position="242"/>
    </location>
</feature>
<reference evidence="4 5" key="1">
    <citation type="journal article" date="2024" name="Nat. Commun.">
        <title>Phylogenomics reveals the evolutionary origins of lichenization in chlorophyte algae.</title>
        <authorList>
            <person name="Puginier C."/>
            <person name="Libourel C."/>
            <person name="Otte J."/>
            <person name="Skaloud P."/>
            <person name="Haon M."/>
            <person name="Grisel S."/>
            <person name="Petersen M."/>
            <person name="Berrin J.G."/>
            <person name="Delaux P.M."/>
            <person name="Dal Grande F."/>
            <person name="Keller J."/>
        </authorList>
    </citation>
    <scope>NUCLEOTIDE SEQUENCE [LARGE SCALE GENOMIC DNA]</scope>
    <source>
        <strain evidence="4 5">SAG 2043</strain>
    </source>
</reference>
<comment type="similarity">
    <text evidence="1">Belongs to the peptidase S33 family.</text>
</comment>
<dbReference type="Proteomes" id="UP001489004">
    <property type="component" value="Unassembled WGS sequence"/>
</dbReference>
<dbReference type="PANTHER" id="PTHR43798:SF33">
    <property type="entry name" value="HYDROLASE, PUTATIVE (AFU_ORTHOLOGUE AFUA_2G14860)-RELATED"/>
    <property type="match status" value="1"/>
</dbReference>
<dbReference type="InterPro" id="IPR050266">
    <property type="entry name" value="AB_hydrolase_sf"/>
</dbReference>
<dbReference type="GO" id="GO:0008233">
    <property type="term" value="F:peptidase activity"/>
    <property type="evidence" value="ECO:0007669"/>
    <property type="project" value="InterPro"/>
</dbReference>
<dbReference type="GO" id="GO:0016020">
    <property type="term" value="C:membrane"/>
    <property type="evidence" value="ECO:0007669"/>
    <property type="project" value="TreeGrafter"/>
</dbReference>
<gene>
    <name evidence="4" type="ORF">WJX72_010133</name>
</gene>
<proteinExistence type="inferred from homology"/>
<dbReference type="InterPro" id="IPR029058">
    <property type="entry name" value="AB_hydrolase_fold"/>
</dbReference>
<evidence type="ECO:0000259" key="3">
    <source>
        <dbReference type="Pfam" id="PF00561"/>
    </source>
</evidence>
<sequence>MFHSPRSCRFKGAPGVTRRTILLGASAAAVAASPPVYAAPVPPFCGVVERVPSWVFSTPWEEQLVEFHGLKTWTRSVGKQPGKGGFFGAFSGKKADSPTRLPLLCLHGGPGLPSRYLETLELLTGLDRRVVFYDQIGCGNSYFASGMRGPEQQEISPQLFMEELRAVREALDLQQVHLFGHGWGGMLALSAILDGNATGIASLTLASTPSSYKALIGDRQQLIQQLPEEQQAALRAGAPTWLRGGGQQQSWKLCVVHQNSKLLASWQTGA</sequence>
<dbReference type="SUPFAM" id="SSF53474">
    <property type="entry name" value="alpha/beta-Hydrolases"/>
    <property type="match status" value="1"/>
</dbReference>
<dbReference type="PANTHER" id="PTHR43798">
    <property type="entry name" value="MONOACYLGLYCEROL LIPASE"/>
    <property type="match status" value="1"/>
</dbReference>
<dbReference type="GO" id="GO:0006508">
    <property type="term" value="P:proteolysis"/>
    <property type="evidence" value="ECO:0007669"/>
    <property type="project" value="InterPro"/>
</dbReference>
<evidence type="ECO:0000313" key="5">
    <source>
        <dbReference type="Proteomes" id="UP001489004"/>
    </source>
</evidence>
<evidence type="ECO:0000256" key="2">
    <source>
        <dbReference type="ARBA" id="ARBA00022801"/>
    </source>
</evidence>
<dbReference type="InterPro" id="IPR000073">
    <property type="entry name" value="AB_hydrolase_1"/>
</dbReference>